<evidence type="ECO:0000256" key="3">
    <source>
        <dbReference type="ARBA" id="ARBA00023015"/>
    </source>
</evidence>
<keyword evidence="1" id="KW-0597">Phosphoprotein</keyword>
<dbReference type="InterPro" id="IPR036388">
    <property type="entry name" value="WH-like_DNA-bd_sf"/>
</dbReference>
<dbReference type="Proteomes" id="UP001597120">
    <property type="component" value="Unassembled WGS sequence"/>
</dbReference>
<evidence type="ECO:0000256" key="6">
    <source>
        <dbReference type="PROSITE-ProRule" id="PRU01091"/>
    </source>
</evidence>
<evidence type="ECO:0000313" key="8">
    <source>
        <dbReference type="EMBL" id="MFD0869354.1"/>
    </source>
</evidence>
<dbReference type="EMBL" id="JBHTIU010000028">
    <property type="protein sequence ID" value="MFD0869354.1"/>
    <property type="molecule type" value="Genomic_DNA"/>
</dbReference>
<keyword evidence="2" id="KW-0902">Two-component regulatory system</keyword>
<keyword evidence="4 6" id="KW-0238">DNA-binding</keyword>
<dbReference type="InterPro" id="IPR039420">
    <property type="entry name" value="WalR-like"/>
</dbReference>
<evidence type="ECO:0000259" key="7">
    <source>
        <dbReference type="PROSITE" id="PS51755"/>
    </source>
</evidence>
<feature type="domain" description="OmpR/PhoB-type" evidence="7">
    <location>
        <begin position="146"/>
        <end position="244"/>
    </location>
</feature>
<protein>
    <submittedName>
        <fullName evidence="8">Helix-turn-helix domain-containing protein</fullName>
    </submittedName>
</protein>
<dbReference type="InterPro" id="IPR001867">
    <property type="entry name" value="OmpR/PhoB-type_DNA-bd"/>
</dbReference>
<keyword evidence="5" id="KW-0804">Transcription</keyword>
<keyword evidence="9" id="KW-1185">Reference proteome</keyword>
<keyword evidence="3" id="KW-0805">Transcription regulation</keyword>
<feature type="DNA-binding region" description="OmpR/PhoB-type" evidence="6">
    <location>
        <begin position="146"/>
        <end position="244"/>
    </location>
</feature>
<dbReference type="SUPFAM" id="SSF46894">
    <property type="entry name" value="C-terminal effector domain of the bipartite response regulators"/>
    <property type="match status" value="1"/>
</dbReference>
<dbReference type="SMART" id="SM00862">
    <property type="entry name" value="Trans_reg_C"/>
    <property type="match status" value="1"/>
</dbReference>
<evidence type="ECO:0000256" key="5">
    <source>
        <dbReference type="ARBA" id="ARBA00023163"/>
    </source>
</evidence>
<dbReference type="PANTHER" id="PTHR48111:SF1">
    <property type="entry name" value="TWO-COMPONENT RESPONSE REGULATOR ORR33"/>
    <property type="match status" value="1"/>
</dbReference>
<dbReference type="PROSITE" id="PS51755">
    <property type="entry name" value="OMPR_PHOB"/>
    <property type="match status" value="1"/>
</dbReference>
<accession>A0ABW3D9W1</accession>
<comment type="caution">
    <text evidence="8">The sequence shown here is derived from an EMBL/GenBank/DDBJ whole genome shotgun (WGS) entry which is preliminary data.</text>
</comment>
<dbReference type="InterPro" id="IPR016032">
    <property type="entry name" value="Sig_transdc_resp-reg_C-effctor"/>
</dbReference>
<evidence type="ECO:0000256" key="2">
    <source>
        <dbReference type="ARBA" id="ARBA00023012"/>
    </source>
</evidence>
<dbReference type="PANTHER" id="PTHR48111">
    <property type="entry name" value="REGULATOR OF RPOS"/>
    <property type="match status" value="1"/>
</dbReference>
<dbReference type="Pfam" id="PF00486">
    <property type="entry name" value="Trans_reg_C"/>
    <property type="match status" value="1"/>
</dbReference>
<evidence type="ECO:0000256" key="4">
    <source>
        <dbReference type="ARBA" id="ARBA00023125"/>
    </source>
</evidence>
<reference evidence="9" key="1">
    <citation type="journal article" date="2019" name="Int. J. Syst. Evol. Microbiol.">
        <title>The Global Catalogue of Microorganisms (GCM) 10K type strain sequencing project: providing services to taxonomists for standard genome sequencing and annotation.</title>
        <authorList>
            <consortium name="The Broad Institute Genomics Platform"/>
            <consortium name="The Broad Institute Genome Sequencing Center for Infectious Disease"/>
            <person name="Wu L."/>
            <person name="Ma J."/>
        </authorList>
    </citation>
    <scope>NUCLEOTIDE SEQUENCE [LARGE SCALE GENOMIC DNA]</scope>
    <source>
        <strain evidence="9">CCUG 57263</strain>
    </source>
</reference>
<dbReference type="RefSeq" id="WP_379287680.1">
    <property type="nucleotide sequence ID" value="NZ_JBHTIU010000028.1"/>
</dbReference>
<sequence length="244" mass="27284">MQRFENSGAGSEVPVAVDLNSETGPICETTRRIVIVSPFPASVRSLFVALTIRCFDVLVFHHEDDPVLHTMDSDLMIIDRTKGILSSPIDINTTSDRRILFLCKEEEADCPHSHVLVWPCPIEQAVEKIEKLVVRSDSSEGQQSGGDLLRYKDLVMDLKKITLRQCGTKVDLTKTEFDLLKGLLLNGGVMSRDELMSFVWGDSYFGGSNSIDVHIKSLRRKLGDDPRKSKYIATVRGIGYRIAD</sequence>
<proteinExistence type="predicted"/>
<dbReference type="Gene3D" id="1.10.10.10">
    <property type="entry name" value="Winged helix-like DNA-binding domain superfamily/Winged helix DNA-binding domain"/>
    <property type="match status" value="1"/>
</dbReference>
<evidence type="ECO:0000313" key="9">
    <source>
        <dbReference type="Proteomes" id="UP001597120"/>
    </source>
</evidence>
<dbReference type="CDD" id="cd00383">
    <property type="entry name" value="trans_reg_C"/>
    <property type="match status" value="1"/>
</dbReference>
<evidence type="ECO:0000256" key="1">
    <source>
        <dbReference type="ARBA" id="ARBA00022553"/>
    </source>
</evidence>
<name>A0ABW3D9W1_9BACL</name>
<organism evidence="8 9">
    <name type="scientific">Paenibacillus residui</name>
    <dbReference type="NCBI Taxonomy" id="629724"/>
    <lineage>
        <taxon>Bacteria</taxon>
        <taxon>Bacillati</taxon>
        <taxon>Bacillota</taxon>
        <taxon>Bacilli</taxon>
        <taxon>Bacillales</taxon>
        <taxon>Paenibacillaceae</taxon>
        <taxon>Paenibacillus</taxon>
    </lineage>
</organism>
<gene>
    <name evidence="8" type="ORF">ACFQ03_09335</name>
</gene>